<organism evidence="2 3">
    <name type="scientific">Rhizophagus irregularis</name>
    <dbReference type="NCBI Taxonomy" id="588596"/>
    <lineage>
        <taxon>Eukaryota</taxon>
        <taxon>Fungi</taxon>
        <taxon>Fungi incertae sedis</taxon>
        <taxon>Mucoromycota</taxon>
        <taxon>Glomeromycotina</taxon>
        <taxon>Glomeromycetes</taxon>
        <taxon>Glomerales</taxon>
        <taxon>Glomeraceae</taxon>
        <taxon>Rhizophagus</taxon>
    </lineage>
</organism>
<keyword evidence="1" id="KW-0812">Transmembrane</keyword>
<keyword evidence="1" id="KW-0472">Membrane</keyword>
<keyword evidence="1" id="KW-1133">Transmembrane helix</keyword>
<gene>
    <name evidence="2" type="ORF">RhiirA4_491032</name>
</gene>
<dbReference type="Proteomes" id="UP000234323">
    <property type="component" value="Unassembled WGS sequence"/>
</dbReference>
<evidence type="ECO:0000313" key="2">
    <source>
        <dbReference type="EMBL" id="PKY63117.1"/>
    </source>
</evidence>
<accession>A0A2I1HW95</accession>
<evidence type="ECO:0000313" key="3">
    <source>
        <dbReference type="Proteomes" id="UP000234323"/>
    </source>
</evidence>
<sequence length="67" mass="7319">MSSKAIAIENGGAKQVLNVCNKLIMPGFVSSWFYLHAVLIIYVGGGFYTSIELKSSISLLRMMKFGS</sequence>
<protein>
    <submittedName>
        <fullName evidence="2">Uncharacterized protein</fullName>
    </submittedName>
</protein>
<name>A0A2I1HW95_9GLOM</name>
<dbReference type="EMBL" id="LLXI01009041">
    <property type="protein sequence ID" value="PKY63117.1"/>
    <property type="molecule type" value="Genomic_DNA"/>
</dbReference>
<feature type="transmembrane region" description="Helical" evidence="1">
    <location>
        <begin position="32"/>
        <end position="53"/>
    </location>
</feature>
<proteinExistence type="predicted"/>
<reference evidence="2 3" key="1">
    <citation type="submission" date="2015-10" db="EMBL/GenBank/DDBJ databases">
        <title>Genome analyses suggest a sexual origin of heterokaryosis in a supposedly ancient asexual fungus.</title>
        <authorList>
            <person name="Ropars J."/>
            <person name="Sedzielewska K."/>
            <person name="Noel J."/>
            <person name="Charron P."/>
            <person name="Farinelli L."/>
            <person name="Marton T."/>
            <person name="Kruger M."/>
            <person name="Pelin A."/>
            <person name="Brachmann A."/>
            <person name="Corradi N."/>
        </authorList>
    </citation>
    <scope>NUCLEOTIDE SEQUENCE [LARGE SCALE GENOMIC DNA]</scope>
    <source>
        <strain evidence="2 3">A4</strain>
    </source>
</reference>
<dbReference type="VEuPathDB" id="FungiDB:FUN_020215"/>
<evidence type="ECO:0000256" key="1">
    <source>
        <dbReference type="SAM" id="Phobius"/>
    </source>
</evidence>
<dbReference type="AlphaFoldDB" id="A0A2I1HW95"/>
<keyword evidence="3" id="KW-1185">Reference proteome</keyword>
<comment type="caution">
    <text evidence="2">The sequence shown here is derived from an EMBL/GenBank/DDBJ whole genome shotgun (WGS) entry which is preliminary data.</text>
</comment>